<evidence type="ECO:0000259" key="11">
    <source>
        <dbReference type="Pfam" id="PF04577"/>
    </source>
</evidence>
<keyword evidence="6" id="KW-0325">Glycoprotein</keyword>
<accession>A0AAN8X4Q9</accession>
<proteinExistence type="predicted"/>
<keyword evidence="13" id="KW-1185">Reference proteome</keyword>
<protein>
    <recommendedName>
        <fullName evidence="7">EGF domain-specific O-linked N-acetylglucosamine transferase</fullName>
        <ecNumber evidence="1">2.4.1.255</ecNumber>
    </recommendedName>
    <alternativeName>
        <fullName evidence="8">Extracellular O-linked N-acetylglucosamine transferase</fullName>
    </alternativeName>
</protein>
<evidence type="ECO:0000256" key="7">
    <source>
        <dbReference type="ARBA" id="ARBA00040944"/>
    </source>
</evidence>
<sequence>MHLNRSICWGYEHNCSPIHRYSQPACPDDHRGWVKTKEEQYATFYEQGDFGFVREQRDELKVYCSPKSERDSSLECSDHLRFCRGRNIYIDFRSLAHRREPLRYSMDVLKYGQIGGYCKLNKNLLQSNADQISPLQSWGPEMRHFVGLKSRVGPQANQCDMWIDIPTYIMKLDAYSNMYHHFCDFFNLYAAQHVNMSDHYAFHQDSQIISWENYPYRSNFGLTFDAFTDRPIWNLDNVAGKRICFKNVVFPLLPRMIFGLFYNTPIVWGCENSGLFHAFSRHVLHRLGILERKIGDGKIHVTLLSRETQYRRILNQAELIRALEADKNFMVQKAEYSHSRDFRLQLQQDQWTDIFIGMHGAGLTHLLFLPDWAVVFELYNCGDPNCYRDLARLRGVKYMTWENDNELTPEDEGHHPDMGAHEKFTNYKFSVQEFMRLMRKAAGYVRSHRGWKHLQEKLKAALKHDEF</sequence>
<evidence type="ECO:0000256" key="9">
    <source>
        <dbReference type="ARBA" id="ARBA00048317"/>
    </source>
</evidence>
<dbReference type="InterPro" id="IPR049625">
    <property type="entry name" value="Glyco_transf_61_cat"/>
</dbReference>
<dbReference type="GO" id="GO:0097363">
    <property type="term" value="F:protein O-acetylglucosaminyltransferase activity"/>
    <property type="evidence" value="ECO:0007669"/>
    <property type="project" value="UniProtKB-EC"/>
</dbReference>
<dbReference type="GO" id="GO:0005788">
    <property type="term" value="C:endoplasmic reticulum lumen"/>
    <property type="evidence" value="ECO:0007669"/>
    <property type="project" value="TreeGrafter"/>
</dbReference>
<dbReference type="PANTHER" id="PTHR20961">
    <property type="entry name" value="GLYCOSYLTRANSFERASE"/>
    <property type="match status" value="1"/>
</dbReference>
<organism evidence="12 13">
    <name type="scientific">Halocaridina rubra</name>
    <name type="common">Hawaiian red shrimp</name>
    <dbReference type="NCBI Taxonomy" id="373956"/>
    <lineage>
        <taxon>Eukaryota</taxon>
        <taxon>Metazoa</taxon>
        <taxon>Ecdysozoa</taxon>
        <taxon>Arthropoda</taxon>
        <taxon>Crustacea</taxon>
        <taxon>Multicrustacea</taxon>
        <taxon>Malacostraca</taxon>
        <taxon>Eumalacostraca</taxon>
        <taxon>Eucarida</taxon>
        <taxon>Decapoda</taxon>
        <taxon>Pleocyemata</taxon>
        <taxon>Caridea</taxon>
        <taxon>Atyoidea</taxon>
        <taxon>Atyidae</taxon>
        <taxon>Halocaridina</taxon>
    </lineage>
</organism>
<name>A0AAN8X4Q9_HALRR</name>
<dbReference type="AlphaFoldDB" id="A0AAN8X4Q9"/>
<keyword evidence="2" id="KW-0328">Glycosyltransferase</keyword>
<keyword evidence="3" id="KW-0808">Transferase</keyword>
<evidence type="ECO:0000256" key="4">
    <source>
        <dbReference type="ARBA" id="ARBA00022729"/>
    </source>
</evidence>
<dbReference type="EC" id="2.4.1.255" evidence="1"/>
<evidence type="ECO:0000256" key="2">
    <source>
        <dbReference type="ARBA" id="ARBA00022676"/>
    </source>
</evidence>
<keyword evidence="4" id="KW-0732">Signal</keyword>
<evidence type="ECO:0000256" key="8">
    <source>
        <dbReference type="ARBA" id="ARBA00042574"/>
    </source>
</evidence>
<comment type="catalytic activity">
    <reaction evidence="9">
        <text>L-seryl-[protein] + UDP-N-acetyl-alpha-D-glucosamine = 3-O-(N-acetyl-beta-D-glucosaminyl)-L-seryl-[protein] + UDP + H(+)</text>
        <dbReference type="Rhea" id="RHEA:48904"/>
        <dbReference type="Rhea" id="RHEA-COMP:9863"/>
        <dbReference type="Rhea" id="RHEA-COMP:12251"/>
        <dbReference type="ChEBI" id="CHEBI:15378"/>
        <dbReference type="ChEBI" id="CHEBI:29999"/>
        <dbReference type="ChEBI" id="CHEBI:57705"/>
        <dbReference type="ChEBI" id="CHEBI:58223"/>
        <dbReference type="ChEBI" id="CHEBI:90838"/>
        <dbReference type="EC" id="2.4.1.255"/>
    </reaction>
</comment>
<feature type="domain" description="Glycosyltransferase 61 catalytic" evidence="11">
    <location>
        <begin position="242"/>
        <end position="375"/>
    </location>
</feature>
<evidence type="ECO:0000256" key="10">
    <source>
        <dbReference type="ARBA" id="ARBA00049432"/>
    </source>
</evidence>
<dbReference type="Pfam" id="PF04577">
    <property type="entry name" value="Glyco_transf_61"/>
    <property type="match status" value="1"/>
</dbReference>
<dbReference type="PANTHER" id="PTHR20961:SF148">
    <property type="entry name" value="EGF DOMAIN-SPECIFIC O-LINKED N-ACETYLGLUCOSAMINE TRANSFERASE"/>
    <property type="match status" value="1"/>
</dbReference>
<evidence type="ECO:0000256" key="5">
    <source>
        <dbReference type="ARBA" id="ARBA00022824"/>
    </source>
</evidence>
<comment type="catalytic activity">
    <reaction evidence="10">
        <text>L-threonyl-[protein] + UDP-N-acetyl-alpha-D-glucosamine = 3-O-(N-acetyl-beta-D-glucosaminyl)-L-threonyl-[protein] + UDP + H(+)</text>
        <dbReference type="Rhea" id="RHEA:48908"/>
        <dbReference type="Rhea" id="RHEA-COMP:11060"/>
        <dbReference type="Rhea" id="RHEA-COMP:12252"/>
        <dbReference type="ChEBI" id="CHEBI:15378"/>
        <dbReference type="ChEBI" id="CHEBI:30013"/>
        <dbReference type="ChEBI" id="CHEBI:57705"/>
        <dbReference type="ChEBI" id="CHEBI:58223"/>
        <dbReference type="ChEBI" id="CHEBI:90840"/>
        <dbReference type="EC" id="2.4.1.255"/>
    </reaction>
</comment>
<reference evidence="12 13" key="1">
    <citation type="submission" date="2023-11" db="EMBL/GenBank/DDBJ databases">
        <title>Halocaridina rubra genome assembly.</title>
        <authorList>
            <person name="Smith C."/>
        </authorList>
    </citation>
    <scope>NUCLEOTIDE SEQUENCE [LARGE SCALE GENOMIC DNA]</scope>
    <source>
        <strain evidence="12">EP-1</strain>
        <tissue evidence="12">Whole</tissue>
    </source>
</reference>
<evidence type="ECO:0000256" key="1">
    <source>
        <dbReference type="ARBA" id="ARBA00011970"/>
    </source>
</evidence>
<evidence type="ECO:0000256" key="6">
    <source>
        <dbReference type="ARBA" id="ARBA00023180"/>
    </source>
</evidence>
<dbReference type="EMBL" id="JAXCGZ010011658">
    <property type="protein sequence ID" value="KAK7074343.1"/>
    <property type="molecule type" value="Genomic_DNA"/>
</dbReference>
<evidence type="ECO:0000256" key="3">
    <source>
        <dbReference type="ARBA" id="ARBA00022679"/>
    </source>
</evidence>
<comment type="caution">
    <text evidence="12">The sequence shown here is derived from an EMBL/GenBank/DDBJ whole genome shotgun (WGS) entry which is preliminary data.</text>
</comment>
<keyword evidence="5" id="KW-0256">Endoplasmic reticulum</keyword>
<evidence type="ECO:0000313" key="13">
    <source>
        <dbReference type="Proteomes" id="UP001381693"/>
    </source>
</evidence>
<dbReference type="Proteomes" id="UP001381693">
    <property type="component" value="Unassembled WGS sequence"/>
</dbReference>
<dbReference type="InterPro" id="IPR007657">
    <property type="entry name" value="Glycosyltransferase_61"/>
</dbReference>
<evidence type="ECO:0000313" key="12">
    <source>
        <dbReference type="EMBL" id="KAK7074343.1"/>
    </source>
</evidence>
<gene>
    <name evidence="12" type="ORF">SK128_004577</name>
</gene>